<comment type="caution">
    <text evidence="1">The sequence shown here is derived from an EMBL/GenBank/DDBJ whole genome shotgun (WGS) entry which is preliminary data.</text>
</comment>
<dbReference type="GO" id="GO:0006355">
    <property type="term" value="P:regulation of DNA-templated transcription"/>
    <property type="evidence" value="ECO:0007669"/>
    <property type="project" value="InterPro"/>
</dbReference>
<evidence type="ECO:0000313" key="2">
    <source>
        <dbReference type="Proteomes" id="UP000284779"/>
    </source>
</evidence>
<proteinExistence type="predicted"/>
<dbReference type="InterPro" id="IPR013321">
    <property type="entry name" value="Arc_rbn_hlx_hlx"/>
</dbReference>
<reference evidence="1 2" key="1">
    <citation type="submission" date="2018-08" db="EMBL/GenBank/DDBJ databases">
        <title>A genome reference for cultivated species of the human gut microbiota.</title>
        <authorList>
            <person name="Zou Y."/>
            <person name="Xue W."/>
            <person name="Luo G."/>
        </authorList>
    </citation>
    <scope>NUCLEOTIDE SEQUENCE [LARGE SCALE GENOMIC DNA]</scope>
    <source>
        <strain evidence="1 2">AM44-11BH</strain>
    </source>
</reference>
<dbReference type="Proteomes" id="UP000284779">
    <property type="component" value="Unassembled WGS sequence"/>
</dbReference>
<evidence type="ECO:0000313" key="1">
    <source>
        <dbReference type="EMBL" id="RHA17247.1"/>
    </source>
</evidence>
<dbReference type="AlphaFoldDB" id="A0A413R5W8"/>
<keyword evidence="2" id="KW-1185">Reference proteome</keyword>
<name>A0A413R5W8_9FIRM</name>
<dbReference type="RefSeq" id="WP_117971231.1">
    <property type="nucleotide sequence ID" value="NZ_CAUBDO010000009.1"/>
</dbReference>
<sequence>MAKVGRPKIENPKVNKISVRLSDEEHEKLIEFAKEHSMTKAEVFKKGLEILYKQCK</sequence>
<protein>
    <submittedName>
        <fullName evidence="1">CopG family transcriptional regulator</fullName>
    </submittedName>
</protein>
<gene>
    <name evidence="1" type="ORF">DW944_09970</name>
</gene>
<dbReference type="EMBL" id="QSFD01000010">
    <property type="protein sequence ID" value="RHA17247.1"/>
    <property type="molecule type" value="Genomic_DNA"/>
</dbReference>
<accession>A0A413R5W8</accession>
<organism evidence="1 2">
    <name type="scientific">Eubacterium ventriosum</name>
    <dbReference type="NCBI Taxonomy" id="39496"/>
    <lineage>
        <taxon>Bacteria</taxon>
        <taxon>Bacillati</taxon>
        <taxon>Bacillota</taxon>
        <taxon>Clostridia</taxon>
        <taxon>Eubacteriales</taxon>
        <taxon>Eubacteriaceae</taxon>
        <taxon>Eubacterium</taxon>
    </lineage>
</organism>
<dbReference type="Gene3D" id="1.10.1220.10">
    <property type="entry name" value="Met repressor-like"/>
    <property type="match status" value="1"/>
</dbReference>